<dbReference type="GO" id="GO:0019901">
    <property type="term" value="F:protein kinase binding"/>
    <property type="evidence" value="ECO:0007669"/>
    <property type="project" value="TreeGrafter"/>
</dbReference>
<feature type="compositionally biased region" description="Low complexity" evidence="5">
    <location>
        <begin position="489"/>
        <end position="499"/>
    </location>
</feature>
<feature type="compositionally biased region" description="Basic and acidic residues" evidence="5">
    <location>
        <begin position="557"/>
        <end position="566"/>
    </location>
</feature>
<keyword evidence="3 4" id="KW-0129">CBS domain</keyword>
<evidence type="ECO:0000313" key="7">
    <source>
        <dbReference type="EMBL" id="PWO00242.1"/>
    </source>
</evidence>
<keyword evidence="8" id="KW-1185">Reference proteome</keyword>
<comment type="similarity">
    <text evidence="1">Belongs to the 5'-AMP-activated protein kinase gamma subunit family.</text>
</comment>
<evidence type="ECO:0000256" key="3">
    <source>
        <dbReference type="ARBA" id="ARBA00023122"/>
    </source>
</evidence>
<dbReference type="CDD" id="cd04641">
    <property type="entry name" value="CBS_euAMPK_gamma-like_repeat2"/>
    <property type="match status" value="1"/>
</dbReference>
<proteinExistence type="inferred from homology"/>
<dbReference type="AlphaFoldDB" id="A0A316ZFE5"/>
<dbReference type="PROSITE" id="PS51371">
    <property type="entry name" value="CBS"/>
    <property type="match status" value="2"/>
</dbReference>
<dbReference type="SUPFAM" id="SSF54631">
    <property type="entry name" value="CBS-domain pair"/>
    <property type="match status" value="2"/>
</dbReference>
<feature type="compositionally biased region" description="Basic and acidic residues" evidence="5">
    <location>
        <begin position="283"/>
        <end position="292"/>
    </location>
</feature>
<feature type="region of interest" description="Disordered" evidence="5">
    <location>
        <begin position="482"/>
        <end position="585"/>
    </location>
</feature>
<dbReference type="EMBL" id="KZ819286">
    <property type="protein sequence ID" value="PWO00242.1"/>
    <property type="molecule type" value="Genomic_DNA"/>
</dbReference>
<reference evidence="7 8" key="1">
    <citation type="journal article" date="2018" name="Mol. Biol. Evol.">
        <title>Broad Genomic Sampling Reveals a Smut Pathogenic Ancestry of the Fungal Clade Ustilaginomycotina.</title>
        <authorList>
            <person name="Kijpornyongpan T."/>
            <person name="Mondo S.J."/>
            <person name="Barry K."/>
            <person name="Sandor L."/>
            <person name="Lee J."/>
            <person name="Lipzen A."/>
            <person name="Pangilinan J."/>
            <person name="LaButti K."/>
            <person name="Hainaut M."/>
            <person name="Henrissat B."/>
            <person name="Grigoriev I.V."/>
            <person name="Spatafora J.W."/>
            <person name="Aime M.C."/>
        </authorList>
    </citation>
    <scope>NUCLEOTIDE SEQUENCE [LARGE SCALE GENOMIC DNA]</scope>
    <source>
        <strain evidence="7 8">MCA 4186</strain>
    </source>
</reference>
<feature type="compositionally biased region" description="Low complexity" evidence="5">
    <location>
        <begin position="269"/>
        <end position="282"/>
    </location>
</feature>
<dbReference type="GO" id="GO:0031588">
    <property type="term" value="C:nucleotide-activated protein kinase complex"/>
    <property type="evidence" value="ECO:0007669"/>
    <property type="project" value="TreeGrafter"/>
</dbReference>
<dbReference type="SMART" id="SM00116">
    <property type="entry name" value="CBS"/>
    <property type="match status" value="3"/>
</dbReference>
<feature type="compositionally biased region" description="Low complexity" evidence="5">
    <location>
        <begin position="309"/>
        <end position="321"/>
    </location>
</feature>
<dbReference type="InterPro" id="IPR000644">
    <property type="entry name" value="CBS_dom"/>
</dbReference>
<evidence type="ECO:0000256" key="1">
    <source>
        <dbReference type="ARBA" id="ARBA00006750"/>
    </source>
</evidence>
<feature type="compositionally biased region" description="Low complexity" evidence="5">
    <location>
        <begin position="251"/>
        <end position="261"/>
    </location>
</feature>
<gene>
    <name evidence="7" type="ORF">FA09DRAFT_358980</name>
</gene>
<name>A0A316ZFE5_9BASI</name>
<dbReference type="GO" id="GO:0005634">
    <property type="term" value="C:nucleus"/>
    <property type="evidence" value="ECO:0007669"/>
    <property type="project" value="TreeGrafter"/>
</dbReference>
<accession>A0A316ZFE5</accession>
<dbReference type="InterPro" id="IPR046342">
    <property type="entry name" value="CBS_dom_sf"/>
</dbReference>
<dbReference type="RefSeq" id="XP_025600520.1">
    <property type="nucleotide sequence ID" value="XM_025745036.1"/>
</dbReference>
<dbReference type="Gene3D" id="3.10.580.10">
    <property type="entry name" value="CBS-domain"/>
    <property type="match status" value="2"/>
</dbReference>
<dbReference type="GO" id="GO:0019887">
    <property type="term" value="F:protein kinase regulator activity"/>
    <property type="evidence" value="ECO:0007669"/>
    <property type="project" value="TreeGrafter"/>
</dbReference>
<evidence type="ECO:0000256" key="2">
    <source>
        <dbReference type="ARBA" id="ARBA00022737"/>
    </source>
</evidence>
<dbReference type="InterPro" id="IPR050511">
    <property type="entry name" value="AMPK_gamma/SDS23_families"/>
</dbReference>
<dbReference type="PANTHER" id="PTHR13780:SF35">
    <property type="entry name" value="LD22662P"/>
    <property type="match status" value="1"/>
</dbReference>
<evidence type="ECO:0000256" key="5">
    <source>
        <dbReference type="SAM" id="MobiDB-lite"/>
    </source>
</evidence>
<dbReference type="GeneID" id="37272580"/>
<evidence type="ECO:0000256" key="4">
    <source>
        <dbReference type="PROSITE-ProRule" id="PRU00703"/>
    </source>
</evidence>
<dbReference type="GO" id="GO:0005737">
    <property type="term" value="C:cytoplasm"/>
    <property type="evidence" value="ECO:0007669"/>
    <property type="project" value="TreeGrafter"/>
</dbReference>
<evidence type="ECO:0000259" key="6">
    <source>
        <dbReference type="PROSITE" id="PS51371"/>
    </source>
</evidence>
<evidence type="ECO:0000313" key="8">
    <source>
        <dbReference type="Proteomes" id="UP000245946"/>
    </source>
</evidence>
<feature type="domain" description="CBS" evidence="6">
    <location>
        <begin position="148"/>
        <end position="210"/>
    </location>
</feature>
<sequence>MDIPRSSYDVLPVSFRLVVLDTRLVVKPALDVMWQAGVVSAPLWHSHPPAPAGPPAGAAPSSAPQDGSTLASIEEDEARVPGPAGVLSAASRSKAPTRQGFAGMLTVSDIIHLIQYYYQHSSYDDAARNVERFRLEMLRDIEQALHVPTPPLVSIAPLRPLYEACQLLIQTHARRMPLLDHDEQTGLETLISVLTQYRVLKFIAMNCRETAGLHRSVRSLGIGTYVTGTHGVGTLRNGPSHRGSRTGSGGNAASRSRVGSGSAPGSGSGSVLEAPAEGLGEAAEARAAVREEAVEDAPAPALPTPPAAEEPAQPTTPATPTGHPYEPLATATLDTTVFDVVHMFSERGISAVPILDDEGYVVDMYETVDVIDLVRSGAYQSLDTTIRQALARRPADFPGVMTCGPDDSLASIFALLRSRRVHRLLILEPPPRESGVASPPPTGTDDAGEALPPPVRPRGRLVGILCLSDILRYVVGVEHTAQAPRERTTSQSSAAMSTSGVGRPQTPSASDAQDDVGRAAELAEQADVPSTIPEDSVPPEARDGAEAADPLLTPQAEADRSLRADDAATLTPHTELATVTEGEAK</sequence>
<dbReference type="GO" id="GO:0016208">
    <property type="term" value="F:AMP binding"/>
    <property type="evidence" value="ECO:0007669"/>
    <property type="project" value="TreeGrafter"/>
</dbReference>
<keyword evidence="2" id="KW-0677">Repeat</keyword>
<dbReference type="Proteomes" id="UP000245946">
    <property type="component" value="Unassembled WGS sequence"/>
</dbReference>
<organism evidence="7 8">
    <name type="scientific">Tilletiopsis washingtonensis</name>
    <dbReference type="NCBI Taxonomy" id="58919"/>
    <lineage>
        <taxon>Eukaryota</taxon>
        <taxon>Fungi</taxon>
        <taxon>Dikarya</taxon>
        <taxon>Basidiomycota</taxon>
        <taxon>Ustilaginomycotina</taxon>
        <taxon>Exobasidiomycetes</taxon>
        <taxon>Entylomatales</taxon>
        <taxon>Entylomatales incertae sedis</taxon>
        <taxon>Tilletiopsis</taxon>
    </lineage>
</organism>
<dbReference type="OrthoDB" id="286637at2759"/>
<feature type="region of interest" description="Disordered" evidence="5">
    <location>
        <begin position="430"/>
        <end position="455"/>
    </location>
</feature>
<protein>
    <recommendedName>
        <fullName evidence="6">CBS domain-containing protein</fullName>
    </recommendedName>
</protein>
<feature type="region of interest" description="Disordered" evidence="5">
    <location>
        <begin position="49"/>
        <end position="69"/>
    </location>
</feature>
<feature type="compositionally biased region" description="Low complexity" evidence="5">
    <location>
        <begin position="55"/>
        <end position="64"/>
    </location>
</feature>
<dbReference type="PANTHER" id="PTHR13780">
    <property type="entry name" value="AMP-ACTIVATED PROTEIN KINASE, GAMMA REGULATORY SUBUNIT"/>
    <property type="match status" value="1"/>
</dbReference>
<dbReference type="Pfam" id="PF00571">
    <property type="entry name" value="CBS"/>
    <property type="match status" value="2"/>
</dbReference>
<feature type="region of interest" description="Disordered" evidence="5">
    <location>
        <begin position="229"/>
        <end position="324"/>
    </location>
</feature>
<feature type="domain" description="CBS" evidence="6">
    <location>
        <begin position="318"/>
        <end position="381"/>
    </location>
</feature>
<dbReference type="STRING" id="58919.A0A316ZFE5"/>